<feature type="transmembrane region" description="Helical" evidence="6">
    <location>
        <begin position="123"/>
        <end position="140"/>
    </location>
</feature>
<keyword evidence="8" id="KW-1185">Reference proteome</keyword>
<keyword evidence="2" id="KW-1003">Cell membrane</keyword>
<dbReference type="PANTHER" id="PTHR12677:SF24">
    <property type="entry name" value="OS07G0655900 PROTEIN"/>
    <property type="match status" value="1"/>
</dbReference>
<dbReference type="GO" id="GO:0005886">
    <property type="term" value="C:plasma membrane"/>
    <property type="evidence" value="ECO:0007669"/>
    <property type="project" value="UniProtKB-SubCell"/>
</dbReference>
<protein>
    <submittedName>
        <fullName evidence="7">Uncharacterized protein</fullName>
    </submittedName>
</protein>
<feature type="transmembrane region" description="Helical" evidence="6">
    <location>
        <begin position="85"/>
        <end position="102"/>
    </location>
</feature>
<dbReference type="Proteomes" id="UP000428333">
    <property type="component" value="Linkage Group LG03"/>
</dbReference>
<sequence>MAVRLTWSSAFRAGLFLILLAAITSAFITLPVEKVISLSLYGYRIIYILKDFLLWVKHDLGPWGPLALGLNEYHLHFLIDSNDEYLFWFLLQPITFTFVYVGTTLKDLSDVTHGWAEVSKTRWVSAMPPIVALMAAGFLISDENDKLVSSAQEKEFLSA</sequence>
<evidence type="ECO:0000256" key="2">
    <source>
        <dbReference type="ARBA" id="ARBA00022475"/>
    </source>
</evidence>
<reference evidence="7 8" key="1">
    <citation type="journal article" date="2019" name="Genome Biol. Evol.">
        <title>The Rhododendron genome and chromosomal organization provide insight into shared whole-genome duplications across the heath family (Ericaceae).</title>
        <authorList>
            <person name="Soza V.L."/>
            <person name="Lindsley D."/>
            <person name="Waalkes A."/>
            <person name="Ramage E."/>
            <person name="Patwardhan R.P."/>
            <person name="Burton J.N."/>
            <person name="Adey A."/>
            <person name="Kumar A."/>
            <person name="Qiu R."/>
            <person name="Shendure J."/>
            <person name="Hall B."/>
        </authorList>
    </citation>
    <scope>NUCLEOTIDE SEQUENCE [LARGE SCALE GENOMIC DNA]</scope>
    <source>
        <strain evidence="7">RSF 1966-606</strain>
    </source>
</reference>
<organism evidence="7 8">
    <name type="scientific">Rhododendron williamsianum</name>
    <dbReference type="NCBI Taxonomy" id="262921"/>
    <lineage>
        <taxon>Eukaryota</taxon>
        <taxon>Viridiplantae</taxon>
        <taxon>Streptophyta</taxon>
        <taxon>Embryophyta</taxon>
        <taxon>Tracheophyta</taxon>
        <taxon>Spermatophyta</taxon>
        <taxon>Magnoliopsida</taxon>
        <taxon>eudicotyledons</taxon>
        <taxon>Gunneridae</taxon>
        <taxon>Pentapetalae</taxon>
        <taxon>asterids</taxon>
        <taxon>Ericales</taxon>
        <taxon>Ericaceae</taxon>
        <taxon>Ericoideae</taxon>
        <taxon>Rhodoreae</taxon>
        <taxon>Rhododendron</taxon>
    </lineage>
</organism>
<evidence type="ECO:0000313" key="8">
    <source>
        <dbReference type="Proteomes" id="UP000428333"/>
    </source>
</evidence>
<dbReference type="AlphaFoldDB" id="A0A6A4MBA1"/>
<evidence type="ECO:0000256" key="5">
    <source>
        <dbReference type="ARBA" id="ARBA00023136"/>
    </source>
</evidence>
<name>A0A6A4MBA1_9ERIC</name>
<keyword evidence="5 6" id="KW-0472">Membrane</keyword>
<accession>A0A6A4MBA1</accession>
<dbReference type="PANTHER" id="PTHR12677">
    <property type="entry name" value="GOLGI APPARATUS MEMBRANE PROTEIN TVP38-RELATED"/>
    <property type="match status" value="1"/>
</dbReference>
<evidence type="ECO:0000313" key="7">
    <source>
        <dbReference type="EMBL" id="KAE9463947.1"/>
    </source>
</evidence>
<dbReference type="InterPro" id="IPR015414">
    <property type="entry name" value="TMEM64"/>
</dbReference>
<feature type="non-terminal residue" evidence="7">
    <location>
        <position position="1"/>
    </location>
</feature>
<proteinExistence type="predicted"/>
<dbReference type="EMBL" id="QEFC01000547">
    <property type="protein sequence ID" value="KAE9463947.1"/>
    <property type="molecule type" value="Genomic_DNA"/>
</dbReference>
<dbReference type="OrthoDB" id="1406371at2759"/>
<gene>
    <name evidence="7" type="ORF">C3L33_04090</name>
</gene>
<evidence type="ECO:0000256" key="1">
    <source>
        <dbReference type="ARBA" id="ARBA00004651"/>
    </source>
</evidence>
<keyword evidence="4 6" id="KW-1133">Transmembrane helix</keyword>
<comment type="caution">
    <text evidence="7">The sequence shown here is derived from an EMBL/GenBank/DDBJ whole genome shotgun (WGS) entry which is preliminary data.</text>
</comment>
<comment type="subcellular location">
    <subcellularLocation>
        <location evidence="1">Cell membrane</location>
        <topology evidence="1">Multi-pass membrane protein</topology>
    </subcellularLocation>
</comment>
<evidence type="ECO:0000256" key="3">
    <source>
        <dbReference type="ARBA" id="ARBA00022692"/>
    </source>
</evidence>
<keyword evidence="3 6" id="KW-0812">Transmembrane</keyword>
<evidence type="ECO:0000256" key="4">
    <source>
        <dbReference type="ARBA" id="ARBA00022989"/>
    </source>
</evidence>
<evidence type="ECO:0000256" key="6">
    <source>
        <dbReference type="SAM" id="Phobius"/>
    </source>
</evidence>